<keyword evidence="2" id="KW-1185">Reference proteome</keyword>
<evidence type="ECO:0000313" key="1">
    <source>
        <dbReference type="EMBL" id="KAA0592934.1"/>
    </source>
</evidence>
<proteinExistence type="predicted"/>
<sequence>MKKPKTPRETALLIKNTPDSKIKRIIVTVDPKDGMVKMSVLNKDATNTIGMPDQLLKGPGSAEFIKRIFENTRAK</sequence>
<gene>
    <name evidence="1" type="ORF">FZ942_25765</name>
</gene>
<dbReference type="AlphaFoldDB" id="A0A5A9GGV8"/>
<dbReference type="EMBL" id="VTTN01000013">
    <property type="protein sequence ID" value="KAA0592934.1"/>
    <property type="molecule type" value="Genomic_DNA"/>
</dbReference>
<accession>A0A5A9GGV8</accession>
<reference evidence="1 2" key="1">
    <citation type="submission" date="2019-08" db="EMBL/GenBank/DDBJ databases">
        <authorList>
            <person name="Grouzdev D."/>
            <person name="Tikhonova E."/>
            <person name="Kravchenko I."/>
        </authorList>
    </citation>
    <scope>NUCLEOTIDE SEQUENCE [LARGE SCALE GENOMIC DNA]</scope>
    <source>
        <strain evidence="1 2">59b</strain>
    </source>
</reference>
<protein>
    <submittedName>
        <fullName evidence="1">Uncharacterized protein</fullName>
    </submittedName>
</protein>
<evidence type="ECO:0000313" key="2">
    <source>
        <dbReference type="Proteomes" id="UP000324927"/>
    </source>
</evidence>
<dbReference type="Proteomes" id="UP000324927">
    <property type="component" value="Unassembled WGS sequence"/>
</dbReference>
<name>A0A5A9GGV8_AZOLI</name>
<comment type="caution">
    <text evidence="1">The sequence shown here is derived from an EMBL/GenBank/DDBJ whole genome shotgun (WGS) entry which is preliminary data.</text>
</comment>
<dbReference type="RefSeq" id="WP_149233928.1">
    <property type="nucleotide sequence ID" value="NZ_JBHSJA010000055.1"/>
</dbReference>
<organism evidence="1 2">
    <name type="scientific">Azospirillum lipoferum</name>
    <dbReference type="NCBI Taxonomy" id="193"/>
    <lineage>
        <taxon>Bacteria</taxon>
        <taxon>Pseudomonadati</taxon>
        <taxon>Pseudomonadota</taxon>
        <taxon>Alphaproteobacteria</taxon>
        <taxon>Rhodospirillales</taxon>
        <taxon>Azospirillaceae</taxon>
        <taxon>Azospirillum</taxon>
    </lineage>
</organism>